<accession>A0AAW1BRI5</accession>
<dbReference type="Proteomes" id="UP001474421">
    <property type="component" value="Unassembled WGS sequence"/>
</dbReference>
<dbReference type="EMBL" id="JAOTOJ010000003">
    <property type="protein sequence ID" value="KAK9404744.1"/>
    <property type="molecule type" value="Genomic_DNA"/>
</dbReference>
<organism evidence="2 3">
    <name type="scientific">Crotalus adamanteus</name>
    <name type="common">Eastern diamondback rattlesnake</name>
    <dbReference type="NCBI Taxonomy" id="8729"/>
    <lineage>
        <taxon>Eukaryota</taxon>
        <taxon>Metazoa</taxon>
        <taxon>Chordata</taxon>
        <taxon>Craniata</taxon>
        <taxon>Vertebrata</taxon>
        <taxon>Euteleostomi</taxon>
        <taxon>Lepidosauria</taxon>
        <taxon>Squamata</taxon>
        <taxon>Bifurcata</taxon>
        <taxon>Unidentata</taxon>
        <taxon>Episquamata</taxon>
        <taxon>Toxicofera</taxon>
        <taxon>Serpentes</taxon>
        <taxon>Colubroidea</taxon>
        <taxon>Viperidae</taxon>
        <taxon>Crotalinae</taxon>
        <taxon>Crotalus</taxon>
    </lineage>
</organism>
<feature type="transmembrane region" description="Helical" evidence="1">
    <location>
        <begin position="12"/>
        <end position="31"/>
    </location>
</feature>
<proteinExistence type="predicted"/>
<keyword evidence="1" id="KW-1133">Transmembrane helix</keyword>
<keyword evidence="1" id="KW-0812">Transmembrane</keyword>
<protein>
    <submittedName>
        <fullName evidence="2">SLPI: Antileukoproteinase</fullName>
    </submittedName>
</protein>
<name>A0AAW1BRI5_CROAD</name>
<dbReference type="AlphaFoldDB" id="A0AAW1BRI5"/>
<keyword evidence="1" id="KW-0472">Membrane</keyword>
<evidence type="ECO:0000313" key="2">
    <source>
        <dbReference type="EMBL" id="KAK9404744.1"/>
    </source>
</evidence>
<evidence type="ECO:0000313" key="3">
    <source>
        <dbReference type="Proteomes" id="UP001474421"/>
    </source>
</evidence>
<gene>
    <name evidence="2" type="ORF">NXF25_009571</name>
</gene>
<sequence>EPVFAREIHFSALYLEVIVAGVIMTALRPYVAVISDVAQVVDSHQCFLGVAHEIHLNALSQEYIAVVMTMIVQEDKGVATIIVLGSVNKVSSSILSHVSFCFISFVIRTI</sequence>
<comment type="caution">
    <text evidence="2">The sequence shown here is derived from an EMBL/GenBank/DDBJ whole genome shotgun (WGS) entry which is preliminary data.</text>
</comment>
<feature type="non-terminal residue" evidence="2">
    <location>
        <position position="1"/>
    </location>
</feature>
<keyword evidence="3" id="KW-1185">Reference proteome</keyword>
<reference evidence="2 3" key="1">
    <citation type="journal article" date="2024" name="Proc. Natl. Acad. Sci. U.S.A.">
        <title>The genetic regulatory architecture and epigenomic basis for age-related changes in rattlesnake venom.</title>
        <authorList>
            <person name="Hogan M.P."/>
            <person name="Holding M.L."/>
            <person name="Nystrom G.S."/>
            <person name="Colston T.J."/>
            <person name="Bartlett D.A."/>
            <person name="Mason A.J."/>
            <person name="Ellsworth S.A."/>
            <person name="Rautsaw R.M."/>
            <person name="Lawrence K.C."/>
            <person name="Strickland J.L."/>
            <person name="He B."/>
            <person name="Fraser P."/>
            <person name="Margres M.J."/>
            <person name="Gilbert D.M."/>
            <person name="Gibbs H.L."/>
            <person name="Parkinson C.L."/>
            <person name="Rokyta D.R."/>
        </authorList>
    </citation>
    <scope>NUCLEOTIDE SEQUENCE [LARGE SCALE GENOMIC DNA]</scope>
    <source>
        <strain evidence="2">DRR0105</strain>
    </source>
</reference>
<evidence type="ECO:0000256" key="1">
    <source>
        <dbReference type="SAM" id="Phobius"/>
    </source>
</evidence>